<reference evidence="1 2" key="1">
    <citation type="submission" date="2019-08" db="EMBL/GenBank/DDBJ databases">
        <title>Bradyrhizobium hipponensis sp. nov., a rhizobium isolated from a Lupinus angustifolius root nodule in Tunisia.</title>
        <authorList>
            <person name="Off K."/>
            <person name="Rejili M."/>
            <person name="Mars M."/>
            <person name="Brachmann A."/>
            <person name="Marin M."/>
        </authorList>
    </citation>
    <scope>NUCLEOTIDE SEQUENCE [LARGE SCALE GENOMIC DNA]</scope>
    <source>
        <strain evidence="1 2">CTAW71</strain>
    </source>
</reference>
<dbReference type="AlphaFoldDB" id="A0A5D3KQU8"/>
<dbReference type="InterPro" id="IPR015813">
    <property type="entry name" value="Pyrv/PenolPyrv_kinase-like_dom"/>
</dbReference>
<dbReference type="PANTHER" id="PTHR42905">
    <property type="entry name" value="PHOSPHOENOLPYRUVATE CARBOXYLASE"/>
    <property type="match status" value="1"/>
</dbReference>
<keyword evidence="1" id="KW-0456">Lyase</keyword>
<sequence length="297" mass="31901">MSTSHIQTLRAMLREEKGVILPGAPNALAARIIADLGFKAVYLTGAGLTNMHLGLPDLGFMDLSQVADHVMAIRCVIDLPLIVDIDTGFGNAVNVTHTVRILEQAGASAIQIEDQHAPKRCGHFDGKELISLEEMVGKVRAAVDTRRQDLVVIARTDACAVEGFEAAIERAGRYIEAGADVTFVEAPESLEDLKAVPRRLMAPQLVNLVLGGKTPIIDEKAAAEMGFSLVLYANAALQGAVHGMLSTLSALKEKGVLDERAVTSFAERQRLVDKPAFDLMGARYAAHAARDNGQRRT</sequence>
<dbReference type="GO" id="GO:0016833">
    <property type="term" value="F:oxo-acid-lyase activity"/>
    <property type="evidence" value="ECO:0007669"/>
    <property type="project" value="UniProtKB-ARBA"/>
</dbReference>
<dbReference type="RefSeq" id="WP_148771834.1">
    <property type="nucleotide sequence ID" value="NZ_VSSS01000015.1"/>
</dbReference>
<evidence type="ECO:0000313" key="1">
    <source>
        <dbReference type="EMBL" id="TYL97459.1"/>
    </source>
</evidence>
<dbReference type="EMBL" id="VSSS01000015">
    <property type="protein sequence ID" value="TYL97459.1"/>
    <property type="molecule type" value="Genomic_DNA"/>
</dbReference>
<proteinExistence type="predicted"/>
<organism evidence="1 2">
    <name type="scientific">Bradyrhizobium rifense</name>
    <dbReference type="NCBI Taxonomy" id="515499"/>
    <lineage>
        <taxon>Bacteria</taxon>
        <taxon>Pseudomonadati</taxon>
        <taxon>Pseudomonadota</taxon>
        <taxon>Alphaproteobacteria</taxon>
        <taxon>Hyphomicrobiales</taxon>
        <taxon>Nitrobacteraceae</taxon>
        <taxon>Bradyrhizobium</taxon>
    </lineage>
</organism>
<dbReference type="CDD" id="cd00377">
    <property type="entry name" value="ICL_PEPM"/>
    <property type="match status" value="1"/>
</dbReference>
<dbReference type="InterPro" id="IPR039556">
    <property type="entry name" value="ICL/PEPM"/>
</dbReference>
<dbReference type="SUPFAM" id="SSF51621">
    <property type="entry name" value="Phosphoenolpyruvate/pyruvate domain"/>
    <property type="match status" value="1"/>
</dbReference>
<dbReference type="Proteomes" id="UP000324758">
    <property type="component" value="Unassembled WGS sequence"/>
</dbReference>
<evidence type="ECO:0000313" key="2">
    <source>
        <dbReference type="Proteomes" id="UP000324758"/>
    </source>
</evidence>
<name>A0A5D3KQU8_9BRAD</name>
<dbReference type="PANTHER" id="PTHR42905:SF5">
    <property type="entry name" value="CARBOXYVINYL-CARBOXYPHOSPHONATE PHOSPHORYLMUTASE, CHLOROPLASTIC"/>
    <property type="match status" value="1"/>
</dbReference>
<dbReference type="InterPro" id="IPR040442">
    <property type="entry name" value="Pyrv_kinase-like_dom_sf"/>
</dbReference>
<comment type="caution">
    <text evidence="1">The sequence shown here is derived from an EMBL/GenBank/DDBJ whole genome shotgun (WGS) entry which is preliminary data.</text>
</comment>
<gene>
    <name evidence="1" type="ORF">FXB40_08890</name>
</gene>
<accession>A0A5D3KQU8</accession>
<keyword evidence="2" id="KW-1185">Reference proteome</keyword>
<protein>
    <submittedName>
        <fullName evidence="1">Isocitrate lyase/PEP mutase family protein</fullName>
    </submittedName>
</protein>
<dbReference type="OrthoDB" id="9771433at2"/>
<dbReference type="Pfam" id="PF13714">
    <property type="entry name" value="PEP_mutase"/>
    <property type="match status" value="1"/>
</dbReference>
<dbReference type="Gene3D" id="3.20.20.60">
    <property type="entry name" value="Phosphoenolpyruvate-binding domains"/>
    <property type="match status" value="1"/>
</dbReference>